<dbReference type="InterPro" id="IPR036259">
    <property type="entry name" value="MFS_trans_sf"/>
</dbReference>
<dbReference type="Proteomes" id="UP000198284">
    <property type="component" value="Unassembled WGS sequence"/>
</dbReference>
<evidence type="ECO:0000313" key="3">
    <source>
        <dbReference type="Proteomes" id="UP000198284"/>
    </source>
</evidence>
<name>A0A239DS63_9BURK</name>
<accession>A0A239DS63</accession>
<dbReference type="AlphaFoldDB" id="A0A239DS63"/>
<gene>
    <name evidence="2" type="ORF">SAMN06265795_102331</name>
</gene>
<feature type="transmembrane region" description="Helical" evidence="1">
    <location>
        <begin position="302"/>
        <end position="321"/>
    </location>
</feature>
<dbReference type="GO" id="GO:0005886">
    <property type="term" value="C:plasma membrane"/>
    <property type="evidence" value="ECO:0007669"/>
    <property type="project" value="TreeGrafter"/>
</dbReference>
<evidence type="ECO:0000313" key="2">
    <source>
        <dbReference type="EMBL" id="SNS35039.1"/>
    </source>
</evidence>
<dbReference type="PANTHER" id="PTHR23537:SF1">
    <property type="entry name" value="SUGAR TRANSPORTER"/>
    <property type="match status" value="1"/>
</dbReference>
<feature type="transmembrane region" description="Helical" evidence="1">
    <location>
        <begin position="172"/>
        <end position="191"/>
    </location>
</feature>
<feature type="transmembrane region" description="Helical" evidence="1">
    <location>
        <begin position="56"/>
        <end position="75"/>
    </location>
</feature>
<dbReference type="Pfam" id="PF06779">
    <property type="entry name" value="MFS_4"/>
    <property type="match status" value="1"/>
</dbReference>
<dbReference type="InterPro" id="IPR010645">
    <property type="entry name" value="MFS_4"/>
</dbReference>
<dbReference type="PANTHER" id="PTHR23537">
    <property type="match status" value="1"/>
</dbReference>
<dbReference type="EMBL" id="FZOT01000002">
    <property type="protein sequence ID" value="SNS35039.1"/>
    <property type="molecule type" value="Genomic_DNA"/>
</dbReference>
<sequence>MPDRSDSIRSASTSVAVASAGLCALAVAMGIGRFAFTPILPMMLHDAGLTLTGGSLLASANYIGYLIGALMATLVRVTPSTAIRGGLLAIALTTLAMASSLPLPLWMALRLLAGVASAWVLISVSSWSLGALARFQMPWLGNLVFAGVGLGIASAGVLCLLLTAWGGSAAEAWLALGGLSLLAGLLTWNRFALPTVAANDSMQAPPPGLDAAAWRMILCYGVYGFGYIIPATYLPLMAKQALPNPALFGWSWPLFGLAAAFSTVGAAPLLRRFGARAVWMGCHFLMALGVALPVFAPGLAGIFLAAVLVGGTFIVVTVCAVQDARRVAGPAATRLIAAMTAAFAVGQIAGPLCAAYVLDTDGGFSHSLLAAGALLLASGVALRRT</sequence>
<dbReference type="Gene3D" id="1.20.1250.20">
    <property type="entry name" value="MFS general substrate transporter like domains"/>
    <property type="match status" value="2"/>
</dbReference>
<feature type="transmembrane region" description="Helical" evidence="1">
    <location>
        <begin position="333"/>
        <end position="358"/>
    </location>
</feature>
<feature type="transmembrane region" description="Helical" evidence="1">
    <location>
        <begin position="144"/>
        <end position="166"/>
    </location>
</feature>
<dbReference type="RefSeq" id="WP_089398182.1">
    <property type="nucleotide sequence ID" value="NZ_FZOT01000002.1"/>
</dbReference>
<feature type="transmembrane region" description="Helical" evidence="1">
    <location>
        <begin position="111"/>
        <end position="132"/>
    </location>
</feature>
<feature type="transmembrane region" description="Helical" evidence="1">
    <location>
        <begin position="87"/>
        <end position="105"/>
    </location>
</feature>
<keyword evidence="1" id="KW-1133">Transmembrane helix</keyword>
<keyword evidence="1" id="KW-0812">Transmembrane</keyword>
<organism evidence="2 3">
    <name type="scientific">Noviherbaspirillum humi</name>
    <dbReference type="NCBI Taxonomy" id="1688639"/>
    <lineage>
        <taxon>Bacteria</taxon>
        <taxon>Pseudomonadati</taxon>
        <taxon>Pseudomonadota</taxon>
        <taxon>Betaproteobacteria</taxon>
        <taxon>Burkholderiales</taxon>
        <taxon>Oxalobacteraceae</taxon>
        <taxon>Noviherbaspirillum</taxon>
    </lineage>
</organism>
<keyword evidence="3" id="KW-1185">Reference proteome</keyword>
<evidence type="ECO:0000256" key="1">
    <source>
        <dbReference type="SAM" id="Phobius"/>
    </source>
</evidence>
<keyword evidence="1" id="KW-0472">Membrane</keyword>
<feature type="transmembrane region" description="Helical" evidence="1">
    <location>
        <begin position="212"/>
        <end position="230"/>
    </location>
</feature>
<dbReference type="OrthoDB" id="9797953at2"/>
<reference evidence="2 3" key="1">
    <citation type="submission" date="2017-06" db="EMBL/GenBank/DDBJ databases">
        <authorList>
            <person name="Kim H.J."/>
            <person name="Triplett B.A."/>
        </authorList>
    </citation>
    <scope>NUCLEOTIDE SEQUENCE [LARGE SCALE GENOMIC DNA]</scope>
    <source>
        <strain evidence="2 3">U15</strain>
    </source>
</reference>
<feature type="transmembrane region" description="Helical" evidence="1">
    <location>
        <begin position="277"/>
        <end position="296"/>
    </location>
</feature>
<feature type="transmembrane region" description="Helical" evidence="1">
    <location>
        <begin position="364"/>
        <end position="382"/>
    </location>
</feature>
<feature type="transmembrane region" description="Helical" evidence="1">
    <location>
        <begin position="12"/>
        <end position="36"/>
    </location>
</feature>
<dbReference type="SUPFAM" id="SSF103473">
    <property type="entry name" value="MFS general substrate transporter"/>
    <property type="match status" value="1"/>
</dbReference>
<protein>
    <submittedName>
        <fullName evidence="2">Predicted arabinose efflux permease, MFS family</fullName>
    </submittedName>
</protein>
<feature type="transmembrane region" description="Helical" evidence="1">
    <location>
        <begin position="250"/>
        <end position="270"/>
    </location>
</feature>
<proteinExistence type="predicted"/>